<gene>
    <name evidence="2" type="ORF">H6G59_09165</name>
</gene>
<dbReference type="EMBL" id="JACJST010000006">
    <property type="protein sequence ID" value="MBD2568074.1"/>
    <property type="molecule type" value="Genomic_DNA"/>
</dbReference>
<keyword evidence="3" id="KW-1185">Reference proteome</keyword>
<organism evidence="2 3">
    <name type="scientific">Anabaena lutea FACHB-196</name>
    <dbReference type="NCBI Taxonomy" id="2692881"/>
    <lineage>
        <taxon>Bacteria</taxon>
        <taxon>Bacillati</taxon>
        <taxon>Cyanobacteriota</taxon>
        <taxon>Cyanophyceae</taxon>
        <taxon>Nostocales</taxon>
        <taxon>Nostocaceae</taxon>
        <taxon>Anabaena</taxon>
    </lineage>
</organism>
<evidence type="ECO:0000313" key="3">
    <source>
        <dbReference type="Proteomes" id="UP000640531"/>
    </source>
</evidence>
<name>A0ABR8FGM5_9NOST</name>
<feature type="compositionally biased region" description="Pro residues" evidence="1">
    <location>
        <begin position="12"/>
        <end position="21"/>
    </location>
</feature>
<accession>A0ABR8FGM5</accession>
<dbReference type="Proteomes" id="UP000640531">
    <property type="component" value="Unassembled WGS sequence"/>
</dbReference>
<protein>
    <submittedName>
        <fullName evidence="2">Uncharacterized protein</fullName>
    </submittedName>
</protein>
<evidence type="ECO:0000256" key="1">
    <source>
        <dbReference type="SAM" id="MobiDB-lite"/>
    </source>
</evidence>
<feature type="region of interest" description="Disordered" evidence="1">
    <location>
        <begin position="1"/>
        <end position="48"/>
    </location>
</feature>
<sequence>MQEVINYFSPSPHLPISPSPHLPISSSPRPRVTPSPRHPMPEDGELAV</sequence>
<comment type="caution">
    <text evidence="2">The sequence shown here is derived from an EMBL/GenBank/DDBJ whole genome shotgun (WGS) entry which is preliminary data.</text>
</comment>
<reference evidence="2 3" key="1">
    <citation type="journal article" date="2020" name="ISME J.">
        <title>Comparative genomics reveals insights into cyanobacterial evolution and habitat adaptation.</title>
        <authorList>
            <person name="Chen M.Y."/>
            <person name="Teng W.K."/>
            <person name="Zhao L."/>
            <person name="Hu C.X."/>
            <person name="Zhou Y.K."/>
            <person name="Han B.P."/>
            <person name="Song L.R."/>
            <person name="Shu W.S."/>
        </authorList>
    </citation>
    <scope>NUCLEOTIDE SEQUENCE [LARGE SCALE GENOMIC DNA]</scope>
    <source>
        <strain evidence="2 3">FACHB-196</strain>
    </source>
</reference>
<evidence type="ECO:0000313" key="2">
    <source>
        <dbReference type="EMBL" id="MBD2568074.1"/>
    </source>
</evidence>
<dbReference type="RefSeq" id="WP_190713624.1">
    <property type="nucleotide sequence ID" value="NZ_JACJST010000006.1"/>
</dbReference>
<proteinExistence type="predicted"/>